<comment type="caution">
    <text evidence="2">The sequence shown here is derived from an EMBL/GenBank/DDBJ whole genome shotgun (WGS) entry which is preliminary data.</text>
</comment>
<evidence type="ECO:0000313" key="3">
    <source>
        <dbReference type="Proteomes" id="UP001216579"/>
    </source>
</evidence>
<name>A0ABT5ZS81_9ACTN</name>
<keyword evidence="3" id="KW-1185">Reference proteome</keyword>
<gene>
    <name evidence="2" type="ORF">P3G67_22305</name>
</gene>
<accession>A0ABT5ZS81</accession>
<dbReference type="Proteomes" id="UP001216579">
    <property type="component" value="Unassembled WGS sequence"/>
</dbReference>
<reference evidence="2 3" key="1">
    <citation type="submission" date="2023-03" db="EMBL/GenBank/DDBJ databases">
        <title>Draft genome sequence of Streptomyces sp. RB6PN23 isolated from peat swamp forest in Thailand.</title>
        <authorList>
            <person name="Klaysubun C."/>
            <person name="Duangmal K."/>
        </authorList>
    </citation>
    <scope>NUCLEOTIDE SEQUENCE [LARGE SCALE GENOMIC DNA]</scope>
    <source>
        <strain evidence="2 3">RB6PN23</strain>
    </source>
</reference>
<proteinExistence type="predicted"/>
<protein>
    <recommendedName>
        <fullName evidence="4">Phage or prophage related protein</fullName>
    </recommendedName>
</protein>
<dbReference type="RefSeq" id="WP_276095045.1">
    <property type="nucleotide sequence ID" value="NZ_JARJBC010000014.1"/>
</dbReference>
<organism evidence="2 3">
    <name type="scientific">Streptomyces silvisoli</name>
    <dbReference type="NCBI Taxonomy" id="3034235"/>
    <lineage>
        <taxon>Bacteria</taxon>
        <taxon>Bacillati</taxon>
        <taxon>Actinomycetota</taxon>
        <taxon>Actinomycetes</taxon>
        <taxon>Kitasatosporales</taxon>
        <taxon>Streptomycetaceae</taxon>
        <taxon>Streptomyces</taxon>
    </lineage>
</organism>
<evidence type="ECO:0008006" key="4">
    <source>
        <dbReference type="Google" id="ProtNLM"/>
    </source>
</evidence>
<evidence type="ECO:0000256" key="1">
    <source>
        <dbReference type="SAM" id="MobiDB-lite"/>
    </source>
</evidence>
<sequence length="311" mass="33371">MARIRTIKPEAFASESLAEVSLTAERTFFGLLTQADDHGRHRDHAAILRGLLWALRPEHTPVDVEDDLNQLAEAGLICRYTGEDGRSYLHIVSWHRHQKINRPSGSRCCACPVHESGTRSEVAEPSVKTHGGLTEASMKAHGERGEVSGHLSESKEIAGQMAFTGDSVNPHGGLTELSVSPQRTDLGPRTLDQGSIPTGGASAPATASTAQRLIGEYVAACSNRPPGSVLGHLGREINKMLAEGIDPRHIRAGLERYRVKPMHPSVLASLVNEAMNASGPGLGRPEIRPTVHGHKAWTNPVDAAAAYAEEL</sequence>
<feature type="region of interest" description="Disordered" evidence="1">
    <location>
        <begin position="178"/>
        <end position="204"/>
    </location>
</feature>
<evidence type="ECO:0000313" key="2">
    <source>
        <dbReference type="EMBL" id="MDF3291908.1"/>
    </source>
</evidence>
<dbReference type="EMBL" id="JARJBC010000014">
    <property type="protein sequence ID" value="MDF3291908.1"/>
    <property type="molecule type" value="Genomic_DNA"/>
</dbReference>